<reference evidence="2" key="1">
    <citation type="submission" date="2022-06" db="EMBL/GenBank/DDBJ databases">
        <title>Genome Sequence of Candolleomyces eurysporus.</title>
        <authorList>
            <person name="Buettner E."/>
        </authorList>
    </citation>
    <scope>NUCLEOTIDE SEQUENCE</scope>
    <source>
        <strain evidence="2">VTCC 930004</strain>
    </source>
</reference>
<feature type="non-terminal residue" evidence="2">
    <location>
        <position position="451"/>
    </location>
</feature>
<sequence length="451" mass="50235">MNMKASKKQKRGTKNSEDVLLTTKLEDIGVEIPLVDVEIQFIGALGLPKMDIFGSADAYFVARIDGRVSFMSHVARNSLAPVWNEVWRVKNVPVTASVVVEIFHKFEGPRATDATIGKFHVGLVPGTKEVEIKGHHLALRKSRGTFWMKIDSEPSTMDQKHEFKYLFDGPIRFTRHFSPMVGYLTSGRPSDPSSSNDARLYSTWKFSLKAAQKIFGHGPASHAIRGITQAGHRMLYAHSGSNTYGTLDERAAVSLTSILNGGSTAPKGSNERIKPAVYTYVISSEDNTLRFSETGTAFCIDFASKHALQSNCAQHVWYAGEFHPRPVGGWENFSEEMDDEGVEWELVVDNNSGTYAPGKRMLQTVRECLEYNFGLGDSTSSDIRRGFRVVVYDREDERLVQSREACKRYAVNVRGVTKVSTNSTVTPSSLTIVKRTDSLDSEGQESELRDR</sequence>
<dbReference type="Gene3D" id="2.60.40.150">
    <property type="entry name" value="C2 domain"/>
    <property type="match status" value="1"/>
</dbReference>
<dbReference type="PROSITE" id="PS50004">
    <property type="entry name" value="C2"/>
    <property type="match status" value="1"/>
</dbReference>
<evidence type="ECO:0000259" key="1">
    <source>
        <dbReference type="PROSITE" id="PS50004"/>
    </source>
</evidence>
<feature type="domain" description="C2" evidence="1">
    <location>
        <begin position="15"/>
        <end position="136"/>
    </location>
</feature>
<organism evidence="2 3">
    <name type="scientific">Candolleomyces eurysporus</name>
    <dbReference type="NCBI Taxonomy" id="2828524"/>
    <lineage>
        <taxon>Eukaryota</taxon>
        <taxon>Fungi</taxon>
        <taxon>Dikarya</taxon>
        <taxon>Basidiomycota</taxon>
        <taxon>Agaricomycotina</taxon>
        <taxon>Agaricomycetes</taxon>
        <taxon>Agaricomycetidae</taxon>
        <taxon>Agaricales</taxon>
        <taxon>Agaricineae</taxon>
        <taxon>Psathyrellaceae</taxon>
        <taxon>Candolleomyces</taxon>
    </lineage>
</organism>
<dbReference type="InterPro" id="IPR000008">
    <property type="entry name" value="C2_dom"/>
</dbReference>
<proteinExistence type="predicted"/>
<comment type="caution">
    <text evidence="2">The sequence shown here is derived from an EMBL/GenBank/DDBJ whole genome shotgun (WGS) entry which is preliminary data.</text>
</comment>
<protein>
    <recommendedName>
        <fullName evidence="1">C2 domain-containing protein</fullName>
    </recommendedName>
</protein>
<dbReference type="Proteomes" id="UP001140091">
    <property type="component" value="Unassembled WGS sequence"/>
</dbReference>
<accession>A0A9W8JM31</accession>
<gene>
    <name evidence="2" type="ORF">H1R20_g193</name>
</gene>
<dbReference type="EMBL" id="JANBPK010000011">
    <property type="protein sequence ID" value="KAJ2936897.1"/>
    <property type="molecule type" value="Genomic_DNA"/>
</dbReference>
<dbReference type="InterPro" id="IPR035892">
    <property type="entry name" value="C2_domain_sf"/>
</dbReference>
<dbReference type="OrthoDB" id="73919at2759"/>
<evidence type="ECO:0000313" key="2">
    <source>
        <dbReference type="EMBL" id="KAJ2936897.1"/>
    </source>
</evidence>
<dbReference type="AlphaFoldDB" id="A0A9W8JM31"/>
<dbReference type="CDD" id="cd00030">
    <property type="entry name" value="C2"/>
    <property type="match status" value="1"/>
</dbReference>
<dbReference type="Pfam" id="PF00168">
    <property type="entry name" value="C2"/>
    <property type="match status" value="1"/>
</dbReference>
<name>A0A9W8JM31_9AGAR</name>
<keyword evidence="3" id="KW-1185">Reference proteome</keyword>
<dbReference type="SUPFAM" id="SSF49562">
    <property type="entry name" value="C2 domain (Calcium/lipid-binding domain, CaLB)"/>
    <property type="match status" value="1"/>
</dbReference>
<evidence type="ECO:0000313" key="3">
    <source>
        <dbReference type="Proteomes" id="UP001140091"/>
    </source>
</evidence>